<protein>
    <submittedName>
        <fullName evidence="1">Uncharacterized protein</fullName>
    </submittedName>
</protein>
<comment type="caution">
    <text evidence="1">The sequence shown here is derived from an EMBL/GenBank/DDBJ whole genome shotgun (WGS) entry which is preliminary data.</text>
</comment>
<sequence>MDTSQEGDAHRRKGCCAIDGLDSPMEGKGKVQRIAIQMDLQGAGRDLGLSRMYFRAALVAARSYG</sequence>
<accession>A0ABW9GAT5</accession>
<dbReference type="RefSeq" id="WP_408625097.1">
    <property type="nucleotide sequence ID" value="NZ_JBEQCT010000011.1"/>
</dbReference>
<gene>
    <name evidence="1" type="ORF">ABUE30_17340</name>
</gene>
<dbReference type="EMBL" id="JBEQCT010000011">
    <property type="protein sequence ID" value="MFM2486799.1"/>
    <property type="molecule type" value="Genomic_DNA"/>
</dbReference>
<dbReference type="Proteomes" id="UP001629953">
    <property type="component" value="Unassembled WGS sequence"/>
</dbReference>
<keyword evidence="2" id="KW-1185">Reference proteome</keyword>
<organism evidence="1 2">
    <name type="scientific">Celerinatantimonas yamalensis</name>
    <dbReference type="NCBI Taxonomy" id="559956"/>
    <lineage>
        <taxon>Bacteria</taxon>
        <taxon>Pseudomonadati</taxon>
        <taxon>Pseudomonadota</taxon>
        <taxon>Gammaproteobacteria</taxon>
        <taxon>Celerinatantimonadaceae</taxon>
        <taxon>Celerinatantimonas</taxon>
    </lineage>
</organism>
<proteinExistence type="predicted"/>
<evidence type="ECO:0000313" key="1">
    <source>
        <dbReference type="EMBL" id="MFM2486799.1"/>
    </source>
</evidence>
<evidence type="ECO:0000313" key="2">
    <source>
        <dbReference type="Proteomes" id="UP001629953"/>
    </source>
</evidence>
<name>A0ABW9GAT5_9GAMM</name>
<reference evidence="1 2" key="1">
    <citation type="journal article" date="2013" name="Int. J. Syst. Evol. Microbiol.">
        <title>Celerinatantimonas yamalensis sp. nov., a cold-adapted diazotrophic bacterium from a cold permafrost brine.</title>
        <authorList>
            <person name="Shcherbakova V."/>
            <person name="Chuvilskaya N."/>
            <person name="Rivkina E."/>
            <person name="Demidov N."/>
            <person name="Uchaeva V."/>
            <person name="Suetin S."/>
            <person name="Suzina N."/>
            <person name="Gilichinsky D."/>
        </authorList>
    </citation>
    <scope>NUCLEOTIDE SEQUENCE [LARGE SCALE GENOMIC DNA]</scope>
    <source>
        <strain evidence="1 2">C7</strain>
    </source>
</reference>